<feature type="region of interest" description="Disordered" evidence="1">
    <location>
        <begin position="248"/>
        <end position="267"/>
    </location>
</feature>
<dbReference type="AlphaFoldDB" id="A0AAP8XWV7"/>
<name>A0AAP8XWV7_LEGPN</name>
<dbReference type="Proteomes" id="UP000863577">
    <property type="component" value="Unassembled WGS sequence"/>
</dbReference>
<proteinExistence type="predicted"/>
<evidence type="ECO:0000256" key="1">
    <source>
        <dbReference type="SAM" id="MobiDB-lite"/>
    </source>
</evidence>
<comment type="caution">
    <text evidence="2">The sequence shown here is derived from an EMBL/GenBank/DDBJ whole genome shotgun (WGS) entry which is preliminary data.</text>
</comment>
<accession>A0AAP8XWV7</accession>
<protein>
    <recommendedName>
        <fullName evidence="4">Vir region protein</fullName>
    </recommendedName>
</protein>
<evidence type="ECO:0008006" key="4">
    <source>
        <dbReference type="Google" id="ProtNLM"/>
    </source>
</evidence>
<dbReference type="EMBL" id="DACWOD010000004">
    <property type="protein sequence ID" value="HAU2396068.1"/>
    <property type="molecule type" value="Genomic_DNA"/>
</dbReference>
<organism evidence="2 3">
    <name type="scientific">Legionella pneumophila</name>
    <dbReference type="NCBI Taxonomy" id="446"/>
    <lineage>
        <taxon>Bacteria</taxon>
        <taxon>Pseudomonadati</taxon>
        <taxon>Pseudomonadota</taxon>
        <taxon>Gammaproteobacteria</taxon>
        <taxon>Legionellales</taxon>
        <taxon>Legionellaceae</taxon>
        <taxon>Legionella</taxon>
    </lineage>
</organism>
<dbReference type="RefSeq" id="WP_062724658.1">
    <property type="nucleotide sequence ID" value="NZ_CP117814.1"/>
</dbReference>
<gene>
    <name evidence="2" type="ORF">JBK99_06945</name>
</gene>
<sequence length="294" mass="33854">MDFMVNGEELEALYGLPHAQQLTYLRGIRPYMDVKTGVVGIKRRVSLQSIAEQLLIEPHQGVKGEKYSRAQSRRALSALERVGLITLQSEDLQLILKCNLATLGYFAQNKGVTNQSQKAVIFCSEQSLENKGFYEGCSEKPVTAEPPKADTPLIKDNNYIYLLRQFDHFWRLYPEKKSRERAFEIFQQINPDEHLLQAILQALDSQIKARTAKEAHGEWVPAWKFPANWLSQKCWEDEVKIELKQEKRNEKHRATTGTAHDPFWNEDTEDSASIAEVECKQTNVVSLQRYRQAD</sequence>
<evidence type="ECO:0000313" key="2">
    <source>
        <dbReference type="EMBL" id="HAU2396068.1"/>
    </source>
</evidence>
<reference evidence="2" key="2">
    <citation type="submission" date="2019-09" db="EMBL/GenBank/DDBJ databases">
        <authorList>
            <consortium name="NCBI Pathogen Detection Project"/>
        </authorList>
    </citation>
    <scope>NUCLEOTIDE SEQUENCE</scope>
    <source>
        <strain evidence="2">CL18-200174</strain>
    </source>
</reference>
<evidence type="ECO:0000313" key="3">
    <source>
        <dbReference type="Proteomes" id="UP000863577"/>
    </source>
</evidence>
<reference evidence="2" key="1">
    <citation type="journal article" date="2018" name="Genome Biol.">
        <title>SKESA: strategic k-mer extension for scrupulous assemblies.</title>
        <authorList>
            <person name="Souvorov A."/>
            <person name="Agarwala R."/>
            <person name="Lipman D.J."/>
        </authorList>
    </citation>
    <scope>NUCLEOTIDE SEQUENCE</scope>
    <source>
        <strain evidence="2">CL18-200174</strain>
    </source>
</reference>